<keyword evidence="8 12" id="KW-0249">Electron transport</keyword>
<feature type="transmembrane region" description="Helical" evidence="12">
    <location>
        <begin position="93"/>
        <end position="116"/>
    </location>
</feature>
<keyword evidence="14" id="KW-1185">Reference proteome</keyword>
<evidence type="ECO:0000313" key="13">
    <source>
        <dbReference type="EMBL" id="MBM7586656.1"/>
    </source>
</evidence>
<feature type="transmembrane region" description="Helical" evidence="12">
    <location>
        <begin position="17"/>
        <end position="40"/>
    </location>
</feature>
<keyword evidence="10 12" id="KW-0408">Iron</keyword>
<dbReference type="RefSeq" id="WP_205173850.1">
    <property type="nucleotide sequence ID" value="NZ_JAFBDZ010000003.1"/>
</dbReference>
<evidence type="ECO:0000256" key="3">
    <source>
        <dbReference type="ARBA" id="ARBA00022448"/>
    </source>
</evidence>
<keyword evidence="6 12" id="KW-0812">Transmembrane</keyword>
<evidence type="ECO:0000256" key="6">
    <source>
        <dbReference type="ARBA" id="ARBA00022692"/>
    </source>
</evidence>
<feature type="transmembrane region" description="Helical" evidence="12">
    <location>
        <begin position="401"/>
        <end position="424"/>
    </location>
</feature>
<evidence type="ECO:0000256" key="5">
    <source>
        <dbReference type="ARBA" id="ARBA00022617"/>
    </source>
</evidence>
<reference evidence="13 14" key="1">
    <citation type="submission" date="2021-01" db="EMBL/GenBank/DDBJ databases">
        <title>Genomic Encyclopedia of Type Strains, Phase IV (KMG-IV): sequencing the most valuable type-strain genomes for metagenomic binning, comparative biology and taxonomic classification.</title>
        <authorList>
            <person name="Goeker M."/>
        </authorList>
    </citation>
    <scope>NUCLEOTIDE SEQUENCE [LARGE SCALE GENOMIC DNA]</scope>
    <source>
        <strain evidence="13 14">DSM 24834</strain>
    </source>
</reference>
<dbReference type="Proteomes" id="UP001646157">
    <property type="component" value="Unassembled WGS sequence"/>
</dbReference>
<dbReference type="PIRSF" id="PIRSF006446">
    <property type="entry name" value="Cyt_quinol_oxidase_1"/>
    <property type="match status" value="1"/>
</dbReference>
<feature type="transmembrane region" description="Helical" evidence="12">
    <location>
        <begin position="183"/>
        <end position="206"/>
    </location>
</feature>
<sequence length="447" mass="49954">MELDSVMLSRMLTATTLAFHIIFATIGVGVPVMIAIAEFVGIKRNDPHYLLLARRWARGFTITVAVGVVTGTAIGLQLSMLWPSFMQVAGQVIALPLFLETFAFFFEAIFLGIYLYTWDRFKNKWLHWILTIPIMIGSSASALFITTVNAFMNTPQGFDLQDGKAVNIDPIAAMVNPATPTKVFHVVVTCYLTAALILAAITAFHILKKKSGAYHRKALRLTMVSALIFGIGTAVAGDLSAKFLAEYQPEKLAAAEWHFETETNADLILFGTLNENNEVTNEIRLPGFLSFLAGSSFDTEVIGLNEFPEDEQPPLWVHYMFDLMVTIGIYSLFISALFILFWLWKKCNEWNKLLLWGIVASGPLSMLAIEFGWIFAEVGRQPWILRGYMKVGEAATKADGVGLTFILFVLLYIILGTLCVIVLIKMFKNKPAEVELDQRFQIDDLHK</sequence>
<evidence type="ECO:0000256" key="4">
    <source>
        <dbReference type="ARBA" id="ARBA00022475"/>
    </source>
</evidence>
<accession>A0ABS2NFM5</accession>
<evidence type="ECO:0000256" key="2">
    <source>
        <dbReference type="ARBA" id="ARBA00009819"/>
    </source>
</evidence>
<dbReference type="Pfam" id="PF01654">
    <property type="entry name" value="Cyt_bd_oxida_I"/>
    <property type="match status" value="1"/>
</dbReference>
<dbReference type="PANTHER" id="PTHR30365">
    <property type="entry name" value="CYTOCHROME D UBIQUINOL OXIDASE"/>
    <property type="match status" value="1"/>
</dbReference>
<evidence type="ECO:0000256" key="7">
    <source>
        <dbReference type="ARBA" id="ARBA00022723"/>
    </source>
</evidence>
<keyword evidence="3 12" id="KW-0813">Transport</keyword>
<evidence type="ECO:0000256" key="11">
    <source>
        <dbReference type="ARBA" id="ARBA00023136"/>
    </source>
</evidence>
<dbReference type="InterPro" id="IPR002585">
    <property type="entry name" value="Cyt-d_ubiquinol_oxidase_su_1"/>
</dbReference>
<comment type="similarity">
    <text evidence="2 12">Belongs to the cytochrome ubiquinol oxidase subunit 1 family.</text>
</comment>
<evidence type="ECO:0000256" key="10">
    <source>
        <dbReference type="ARBA" id="ARBA00023004"/>
    </source>
</evidence>
<dbReference type="EMBL" id="JAFBDZ010000003">
    <property type="protein sequence ID" value="MBM7586656.1"/>
    <property type="molecule type" value="Genomic_DNA"/>
</dbReference>
<gene>
    <name evidence="13" type="ORF">JOC86_003208</name>
</gene>
<dbReference type="EC" id="1.10.3.-" evidence="13"/>
<keyword evidence="4 12" id="KW-1003">Cell membrane</keyword>
<proteinExistence type="inferred from homology"/>
<protein>
    <submittedName>
        <fullName evidence="13">Cytochrome d ubiquinol oxidase subunit I</fullName>
        <ecNumber evidence="13">1.10.3.-</ecNumber>
    </submittedName>
</protein>
<organism evidence="13 14">
    <name type="scientific">Rossellomorea pakistanensis</name>
    <dbReference type="NCBI Taxonomy" id="992288"/>
    <lineage>
        <taxon>Bacteria</taxon>
        <taxon>Bacillati</taxon>
        <taxon>Bacillota</taxon>
        <taxon>Bacilli</taxon>
        <taxon>Bacillales</taxon>
        <taxon>Bacillaceae</taxon>
        <taxon>Rossellomorea</taxon>
    </lineage>
</organism>
<comment type="caution">
    <text evidence="13">The sequence shown here is derived from an EMBL/GenBank/DDBJ whole genome shotgun (WGS) entry which is preliminary data.</text>
</comment>
<feature type="transmembrane region" description="Helical" evidence="12">
    <location>
        <begin position="218"/>
        <end position="237"/>
    </location>
</feature>
<feature type="transmembrane region" description="Helical" evidence="12">
    <location>
        <begin position="323"/>
        <end position="344"/>
    </location>
</feature>
<feature type="transmembrane region" description="Helical" evidence="12">
    <location>
        <begin position="60"/>
        <end position="81"/>
    </location>
</feature>
<keyword evidence="13" id="KW-0560">Oxidoreductase</keyword>
<comment type="subcellular location">
    <subcellularLocation>
        <location evidence="1">Cell membrane</location>
        <topology evidence="1">Multi-pass membrane protein</topology>
    </subcellularLocation>
</comment>
<evidence type="ECO:0000256" key="1">
    <source>
        <dbReference type="ARBA" id="ARBA00004651"/>
    </source>
</evidence>
<keyword evidence="11 12" id="KW-0472">Membrane</keyword>
<evidence type="ECO:0000256" key="8">
    <source>
        <dbReference type="ARBA" id="ARBA00022982"/>
    </source>
</evidence>
<keyword evidence="5 12" id="KW-0349">Heme</keyword>
<evidence type="ECO:0000256" key="12">
    <source>
        <dbReference type="PIRNR" id="PIRNR006446"/>
    </source>
</evidence>
<keyword evidence="7 12" id="KW-0479">Metal-binding</keyword>
<dbReference type="PANTHER" id="PTHR30365:SF14">
    <property type="entry name" value="CYTOCHROME BD MENAQUINOL OXIDASE SUBUNIT I-RELATED"/>
    <property type="match status" value="1"/>
</dbReference>
<keyword evidence="9 12" id="KW-1133">Transmembrane helix</keyword>
<evidence type="ECO:0000313" key="14">
    <source>
        <dbReference type="Proteomes" id="UP001646157"/>
    </source>
</evidence>
<name>A0ABS2NFM5_9BACI</name>
<feature type="transmembrane region" description="Helical" evidence="12">
    <location>
        <begin position="128"/>
        <end position="152"/>
    </location>
</feature>
<feature type="transmembrane region" description="Helical" evidence="12">
    <location>
        <begin position="353"/>
        <end position="376"/>
    </location>
</feature>
<dbReference type="GO" id="GO:0016491">
    <property type="term" value="F:oxidoreductase activity"/>
    <property type="evidence" value="ECO:0007669"/>
    <property type="project" value="UniProtKB-KW"/>
</dbReference>
<evidence type="ECO:0000256" key="9">
    <source>
        <dbReference type="ARBA" id="ARBA00022989"/>
    </source>
</evidence>